<dbReference type="PROSITE" id="PS50885">
    <property type="entry name" value="HAMP"/>
    <property type="match status" value="1"/>
</dbReference>
<proteinExistence type="predicted"/>
<feature type="transmembrane region" description="Helical" evidence="12">
    <location>
        <begin position="320"/>
        <end position="338"/>
    </location>
</feature>
<dbReference type="PANTHER" id="PTHR34220:SF7">
    <property type="entry name" value="SENSOR HISTIDINE KINASE YPDA"/>
    <property type="match status" value="1"/>
</dbReference>
<evidence type="ECO:0000256" key="3">
    <source>
        <dbReference type="ARBA" id="ARBA00012438"/>
    </source>
</evidence>
<dbReference type="CDD" id="cd06225">
    <property type="entry name" value="HAMP"/>
    <property type="match status" value="1"/>
</dbReference>
<dbReference type="Gene3D" id="3.30.565.10">
    <property type="entry name" value="Histidine kinase-like ATPase, C-terminal domain"/>
    <property type="match status" value="1"/>
</dbReference>
<keyword evidence="12" id="KW-1133">Transmembrane helix</keyword>
<keyword evidence="11 12" id="KW-0472">Membrane</keyword>
<dbReference type="GO" id="GO:0005524">
    <property type="term" value="F:ATP binding"/>
    <property type="evidence" value="ECO:0007669"/>
    <property type="project" value="UniProtKB-KW"/>
</dbReference>
<evidence type="ECO:0000256" key="5">
    <source>
        <dbReference type="ARBA" id="ARBA00022553"/>
    </source>
</evidence>
<evidence type="ECO:0000256" key="10">
    <source>
        <dbReference type="ARBA" id="ARBA00023012"/>
    </source>
</evidence>
<dbReference type="PANTHER" id="PTHR34220">
    <property type="entry name" value="SENSOR HISTIDINE KINASE YPDA"/>
    <property type="match status" value="1"/>
</dbReference>
<keyword evidence="7" id="KW-0547">Nucleotide-binding</keyword>
<comment type="catalytic activity">
    <reaction evidence="1">
        <text>ATP + protein L-histidine = ADP + protein N-phospho-L-histidine.</text>
        <dbReference type="EC" id="2.7.13.3"/>
    </reaction>
</comment>
<keyword evidence="5" id="KW-0597">Phosphoprotein</keyword>
<feature type="domain" description="Histidine kinase" evidence="13">
    <location>
        <begin position="413"/>
        <end position="619"/>
    </location>
</feature>
<dbReference type="SMART" id="SM00387">
    <property type="entry name" value="HATPase_c"/>
    <property type="match status" value="1"/>
</dbReference>
<keyword evidence="9" id="KW-0067">ATP-binding</keyword>
<dbReference type="InterPro" id="IPR010559">
    <property type="entry name" value="Sig_transdc_His_kin_internal"/>
</dbReference>
<dbReference type="InterPro" id="IPR003594">
    <property type="entry name" value="HATPase_dom"/>
</dbReference>
<reference evidence="15" key="1">
    <citation type="submission" date="2020-09" db="EMBL/GenBank/DDBJ databases">
        <title>A novel bacterium of genus Paenibacillus, isolated from South China Sea.</title>
        <authorList>
            <person name="Huang H."/>
            <person name="Mo K."/>
            <person name="Hu Y."/>
        </authorList>
    </citation>
    <scope>NUCLEOTIDE SEQUENCE</scope>
    <source>
        <strain evidence="15">IB182493</strain>
    </source>
</reference>
<evidence type="ECO:0000256" key="1">
    <source>
        <dbReference type="ARBA" id="ARBA00000085"/>
    </source>
</evidence>
<dbReference type="Pfam" id="PF00672">
    <property type="entry name" value="HAMP"/>
    <property type="match status" value="1"/>
</dbReference>
<dbReference type="InterPro" id="IPR005467">
    <property type="entry name" value="His_kinase_dom"/>
</dbReference>
<sequence>MGGKIRFHLQSMSHWLGRRSMQSRLVAAYIVILLIPSIVVSNYLFDQIRDSYISDTVKQGQYLLELEKVNMINQIEAMELAVQLTIAESDILDYVSTKEELPTEELLELSRGPFTDMINIQTNNPNIAHLRLFADNDKISEIWPVIFHERRIRQEPWFAGLDLREGEELWLFKDRDPDILHRNVTDANDRMPKVSLVRAVHAGGKRIGLIQVEMLLKQFSPKAFASVVDEGSQMMVADGGGAIFLDEEQPFVGGNPGLREAIAAEFAEMRRLGTPERRFSVNKHPYLLVGTPVEQVGAHLLNAVSLEAVHARVSKAEKQIVAANFLLIGLLSVITYMLNSFILKNLRRLTDAMKKVRRGEKPAGLPLTGGGEIGELAFHFNKLIHTINELIAQGVKKQALTKEAELRTLHSQIDSHFLYNTLENIKMLAEMENQRTISDSLTSLGGMMRYNFKWSGEYVSLRDEIRHIENYVAVMNIRFDEPIRLELQLGPGLLEIEVLKMSLQPIVENAVKHAWNGTEEGERRIRIDAAEAPDERIVIRLRDNGAGIEAGRLERLNASMQRESAGSVEQERSGKQTFGIGLRNVHQRIRLYYGKPYGLQVYSEEGRYTEAVITLPKVLLMGGSAGNEKHSDRG</sequence>
<accession>A0A927H7J6</accession>
<evidence type="ECO:0000259" key="13">
    <source>
        <dbReference type="PROSITE" id="PS50109"/>
    </source>
</evidence>
<evidence type="ECO:0000259" key="14">
    <source>
        <dbReference type="PROSITE" id="PS50885"/>
    </source>
</evidence>
<evidence type="ECO:0000256" key="9">
    <source>
        <dbReference type="ARBA" id="ARBA00022840"/>
    </source>
</evidence>
<dbReference type="SUPFAM" id="SSF158472">
    <property type="entry name" value="HAMP domain-like"/>
    <property type="match status" value="1"/>
</dbReference>
<feature type="domain" description="HAMP" evidence="14">
    <location>
        <begin position="340"/>
        <end position="392"/>
    </location>
</feature>
<dbReference type="PROSITE" id="PS50109">
    <property type="entry name" value="HIS_KIN"/>
    <property type="match status" value="1"/>
</dbReference>
<dbReference type="Gene3D" id="6.10.340.10">
    <property type="match status" value="1"/>
</dbReference>
<dbReference type="GO" id="GO:0005886">
    <property type="term" value="C:plasma membrane"/>
    <property type="evidence" value="ECO:0007669"/>
    <property type="project" value="UniProtKB-SubCell"/>
</dbReference>
<feature type="transmembrane region" description="Helical" evidence="12">
    <location>
        <begin position="25"/>
        <end position="45"/>
    </location>
</feature>
<keyword evidence="16" id="KW-1185">Reference proteome</keyword>
<keyword evidence="6" id="KW-0808">Transferase</keyword>
<keyword evidence="8 15" id="KW-0418">Kinase</keyword>
<evidence type="ECO:0000256" key="2">
    <source>
        <dbReference type="ARBA" id="ARBA00004651"/>
    </source>
</evidence>
<organism evidence="15 16">
    <name type="scientific">Paenibacillus arenilitoris</name>
    <dbReference type="NCBI Taxonomy" id="2772299"/>
    <lineage>
        <taxon>Bacteria</taxon>
        <taxon>Bacillati</taxon>
        <taxon>Bacillota</taxon>
        <taxon>Bacilli</taxon>
        <taxon>Bacillales</taxon>
        <taxon>Paenibacillaceae</taxon>
        <taxon>Paenibacillus</taxon>
    </lineage>
</organism>
<keyword evidence="10" id="KW-0902">Two-component regulatory system</keyword>
<evidence type="ECO:0000256" key="6">
    <source>
        <dbReference type="ARBA" id="ARBA00022679"/>
    </source>
</evidence>
<comment type="subcellular location">
    <subcellularLocation>
        <location evidence="2">Cell membrane</location>
        <topology evidence="2">Multi-pass membrane protein</topology>
    </subcellularLocation>
</comment>
<dbReference type="Pfam" id="PF06580">
    <property type="entry name" value="His_kinase"/>
    <property type="match status" value="1"/>
</dbReference>
<dbReference type="SMART" id="SM00304">
    <property type="entry name" value="HAMP"/>
    <property type="match status" value="1"/>
</dbReference>
<dbReference type="Proteomes" id="UP000632125">
    <property type="component" value="Unassembled WGS sequence"/>
</dbReference>
<protein>
    <recommendedName>
        <fullName evidence="3">histidine kinase</fullName>
        <ecNumber evidence="3">2.7.13.3</ecNumber>
    </recommendedName>
</protein>
<dbReference type="InterPro" id="IPR036890">
    <property type="entry name" value="HATPase_C_sf"/>
</dbReference>
<evidence type="ECO:0000313" key="16">
    <source>
        <dbReference type="Proteomes" id="UP000632125"/>
    </source>
</evidence>
<evidence type="ECO:0000313" key="15">
    <source>
        <dbReference type="EMBL" id="MBD2870602.1"/>
    </source>
</evidence>
<keyword evidence="4" id="KW-1003">Cell membrane</keyword>
<dbReference type="AlphaFoldDB" id="A0A927H7J6"/>
<dbReference type="GO" id="GO:0000155">
    <property type="term" value="F:phosphorelay sensor kinase activity"/>
    <property type="evidence" value="ECO:0007669"/>
    <property type="project" value="InterPro"/>
</dbReference>
<evidence type="ECO:0000256" key="4">
    <source>
        <dbReference type="ARBA" id="ARBA00022475"/>
    </source>
</evidence>
<evidence type="ECO:0000256" key="7">
    <source>
        <dbReference type="ARBA" id="ARBA00022741"/>
    </source>
</evidence>
<dbReference type="EC" id="2.7.13.3" evidence="3"/>
<dbReference type="InterPro" id="IPR050640">
    <property type="entry name" value="Bact_2-comp_sensor_kinase"/>
</dbReference>
<dbReference type="Pfam" id="PF02518">
    <property type="entry name" value="HATPase_c"/>
    <property type="match status" value="1"/>
</dbReference>
<name>A0A927H7J6_9BACL</name>
<dbReference type="InterPro" id="IPR003660">
    <property type="entry name" value="HAMP_dom"/>
</dbReference>
<dbReference type="RefSeq" id="WP_190863666.1">
    <property type="nucleotide sequence ID" value="NZ_JACXIY010000022.1"/>
</dbReference>
<dbReference type="SUPFAM" id="SSF55874">
    <property type="entry name" value="ATPase domain of HSP90 chaperone/DNA topoisomerase II/histidine kinase"/>
    <property type="match status" value="1"/>
</dbReference>
<evidence type="ECO:0000256" key="11">
    <source>
        <dbReference type="ARBA" id="ARBA00023136"/>
    </source>
</evidence>
<gene>
    <name evidence="15" type="ORF">IDH41_18635</name>
</gene>
<dbReference type="EMBL" id="JACXIY010000022">
    <property type="protein sequence ID" value="MBD2870602.1"/>
    <property type="molecule type" value="Genomic_DNA"/>
</dbReference>
<evidence type="ECO:0000256" key="12">
    <source>
        <dbReference type="SAM" id="Phobius"/>
    </source>
</evidence>
<evidence type="ECO:0000256" key="8">
    <source>
        <dbReference type="ARBA" id="ARBA00022777"/>
    </source>
</evidence>
<comment type="caution">
    <text evidence="15">The sequence shown here is derived from an EMBL/GenBank/DDBJ whole genome shotgun (WGS) entry which is preliminary data.</text>
</comment>
<keyword evidence="12" id="KW-0812">Transmembrane</keyword>